<evidence type="ECO:0000256" key="5">
    <source>
        <dbReference type="ARBA" id="ARBA00022691"/>
    </source>
</evidence>
<feature type="region of interest" description="Disordered" evidence="14">
    <location>
        <begin position="341"/>
        <end position="443"/>
    </location>
</feature>
<keyword evidence="16" id="KW-1185">Reference proteome</keyword>
<feature type="transmembrane region" description="Helical" evidence="13">
    <location>
        <begin position="650"/>
        <end position="670"/>
    </location>
</feature>
<evidence type="ECO:0000256" key="10">
    <source>
        <dbReference type="ARBA" id="ARBA00023136"/>
    </source>
</evidence>
<keyword evidence="9 13" id="KW-0443">Lipid metabolism</keyword>
<evidence type="ECO:0000256" key="1">
    <source>
        <dbReference type="ARBA" id="ARBA00004127"/>
    </source>
</evidence>
<evidence type="ECO:0000256" key="3">
    <source>
        <dbReference type="ARBA" id="ARBA00022603"/>
    </source>
</evidence>
<evidence type="ECO:0000256" key="4">
    <source>
        <dbReference type="ARBA" id="ARBA00022679"/>
    </source>
</evidence>
<feature type="region of interest" description="Disordered" evidence="14">
    <location>
        <begin position="977"/>
        <end position="1018"/>
    </location>
</feature>
<dbReference type="Proteomes" id="UP001140091">
    <property type="component" value="Unassembled WGS sequence"/>
</dbReference>
<comment type="caution">
    <text evidence="13">Lacks conserved residue(s) required for the propagation of feature annotation.</text>
</comment>
<keyword evidence="6 13" id="KW-0812">Transmembrane</keyword>
<dbReference type="InterPro" id="IPR007318">
    <property type="entry name" value="Phopholipid_MeTrfase"/>
</dbReference>
<keyword evidence="4 13" id="KW-0808">Transferase</keyword>
<keyword evidence="12 13" id="KW-1208">Phospholipid metabolism</keyword>
<evidence type="ECO:0000313" key="15">
    <source>
        <dbReference type="EMBL" id="KAJ2931807.1"/>
    </source>
</evidence>
<dbReference type="Pfam" id="PF04191">
    <property type="entry name" value="PEMT"/>
    <property type="match status" value="2"/>
</dbReference>
<feature type="compositionally biased region" description="Low complexity" evidence="14">
    <location>
        <begin position="985"/>
        <end position="996"/>
    </location>
</feature>
<evidence type="ECO:0000313" key="16">
    <source>
        <dbReference type="Proteomes" id="UP001140091"/>
    </source>
</evidence>
<dbReference type="GO" id="GO:0032259">
    <property type="term" value="P:methylation"/>
    <property type="evidence" value="ECO:0007669"/>
    <property type="project" value="UniProtKB-KW"/>
</dbReference>
<evidence type="ECO:0000256" key="2">
    <source>
        <dbReference type="ARBA" id="ARBA00022516"/>
    </source>
</evidence>
<dbReference type="OrthoDB" id="4583at2759"/>
<feature type="transmembrane region" description="Helical" evidence="13">
    <location>
        <begin position="556"/>
        <end position="577"/>
    </location>
</feature>
<comment type="catalytic activity">
    <reaction evidence="13">
        <text>a 1,2-diacyl-sn-glycero-3-phosphoethanolamine + S-adenosyl-L-methionine = a 1,2-diacyl-sn-glycero-3-phospho-N-methylethanolamine + S-adenosyl-L-homocysteine + H(+)</text>
        <dbReference type="Rhea" id="RHEA:11164"/>
        <dbReference type="ChEBI" id="CHEBI:15378"/>
        <dbReference type="ChEBI" id="CHEBI:57856"/>
        <dbReference type="ChEBI" id="CHEBI:59789"/>
        <dbReference type="ChEBI" id="CHEBI:64573"/>
        <dbReference type="ChEBI" id="CHEBI:64612"/>
        <dbReference type="EC" id="2.1.1.17"/>
    </reaction>
</comment>
<accession>A0A9W8MJ46</accession>
<evidence type="ECO:0000256" key="11">
    <source>
        <dbReference type="ARBA" id="ARBA00023209"/>
    </source>
</evidence>
<dbReference type="AlphaFoldDB" id="A0A9W8MJ46"/>
<comment type="similarity">
    <text evidence="13">Belongs to the class VI-like SAM-binding methyltransferase superfamily. CHO2 family.</text>
</comment>
<proteinExistence type="inferred from homology"/>
<evidence type="ECO:0000256" key="8">
    <source>
        <dbReference type="ARBA" id="ARBA00022989"/>
    </source>
</evidence>
<dbReference type="GO" id="GO:0004608">
    <property type="term" value="F:phosphatidylethanolamine N-methyltransferase activity"/>
    <property type="evidence" value="ECO:0007669"/>
    <property type="project" value="UniProtKB-UniRule"/>
</dbReference>
<feature type="transmembrane region" description="Helical" evidence="13">
    <location>
        <begin position="497"/>
        <end position="518"/>
    </location>
</feature>
<dbReference type="PIRSF" id="PIRSF000383">
    <property type="entry name" value="PEAMT"/>
    <property type="match status" value="1"/>
</dbReference>
<feature type="non-terminal residue" evidence="15">
    <location>
        <position position="1075"/>
    </location>
</feature>
<evidence type="ECO:0000256" key="13">
    <source>
        <dbReference type="RuleBase" id="RU361122"/>
    </source>
</evidence>
<dbReference type="InterPro" id="IPR016219">
    <property type="entry name" value="Phosphatid-EA_MeTrfase_fun"/>
</dbReference>
<reference evidence="15" key="1">
    <citation type="submission" date="2022-06" db="EMBL/GenBank/DDBJ databases">
        <title>Genome Sequence of Candolleomyces eurysporus.</title>
        <authorList>
            <person name="Buettner E."/>
        </authorList>
    </citation>
    <scope>NUCLEOTIDE SEQUENCE</scope>
    <source>
        <strain evidence="15">VTCC 930004</strain>
    </source>
</reference>
<comment type="subcellular location">
    <subcellularLocation>
        <location evidence="1">Endomembrane system</location>
        <topology evidence="1">Multi-pass membrane protein</topology>
    </subcellularLocation>
    <subcellularLocation>
        <location evidence="13">Endoplasmic reticulum membrane</location>
        <topology evidence="13">Multi-pass membrane protein</topology>
    </subcellularLocation>
</comment>
<feature type="compositionally biased region" description="Basic and acidic residues" evidence="14">
    <location>
        <begin position="25"/>
        <end position="50"/>
    </location>
</feature>
<protein>
    <recommendedName>
        <fullName evidence="13">Phosphatidylethanolamine N-methyltransferase</fullName>
        <shortName evidence="13">PEAMT</shortName>
        <ecNumber evidence="13">2.1.1.17</ecNumber>
    </recommendedName>
</protein>
<keyword evidence="3 13" id="KW-0489">Methyltransferase</keyword>
<keyword evidence="5 13" id="KW-0949">S-adenosyl-L-methionine</keyword>
<evidence type="ECO:0000256" key="14">
    <source>
        <dbReference type="SAM" id="MobiDB-lite"/>
    </source>
</evidence>
<comment type="caution">
    <text evidence="15">The sequence shown here is derived from an EMBL/GenBank/DDBJ whole genome shotgun (WGS) entry which is preliminary data.</text>
</comment>
<feature type="region of interest" description="Disordered" evidence="14">
    <location>
        <begin position="1"/>
        <end position="63"/>
    </location>
</feature>
<dbReference type="GO" id="GO:0006656">
    <property type="term" value="P:phosphatidylcholine biosynthetic process"/>
    <property type="evidence" value="ECO:0007669"/>
    <property type="project" value="UniProtKB-UniRule"/>
</dbReference>
<name>A0A9W8MJ46_9AGAR</name>
<sequence length="1075" mass="120526">MPGSQSFLRQRKATSTSLKKKRSKSSQDSDRTAKDESLAPQSDSKEEEVWGKTPDGQGMDSSELSDLLDADRGIFGASLPRSNDERCLDHVARSSLSKESSGFAQSRVFFVLYFAFWRAAYDAGLGWVLTKQSKKKWIVKEVQKRGWLDAKLRPAVRDWIRKQLQHKMGKDYSFDELPLEYNTWLLFRQLVDVILINDFLSYCMFAFSCFRIPHGLSGVVHAIRWLGGIALIGFNLWVKVEAHNVVKDYGWYWGDCFFQRGALVFDGVFELAPHPMYSVGYAGYYGLSLISGSYKVLFVSLAAHAAQFGFLLFFENPHIERNYGRKKPIAKRIPITSRSRASSAVAGPSTAVETTVPVPVPESGAESSTPAITEGDSATTEPELETETEVEEDIGPVGMNLPNVTKPSSTIKPKQSRHQPQSSTASSISSQVGSVHQKKKEKSLSQHDLLTKYFRRDVVVFRNLDLLRATDAMLVLILGYSLASWLLPALSPRAALGLHYIHALSWVLIHYVGLGLLLRAQSENKFLVRHFLKNYHYPEKEAGQGAIIEAFNNWKILYNLTLCMTYVSCLGVVSKTYSLPNDWGVGNELLFHTLGLLLVALHIWATLESFEVVGVFGWFFGDFFMEEFPSHLEYTGIYRYLNNPEAMGGAAWFGLALISGSKLVLSLAVVRHLVNWWFLTSVEKYVHELPYALRLTVMLTQFITRSPHMRKLYGDSLRQDAGFVKVIKNVASKNAKMLESRADKHVPELKRVVTEVKGTFDKVFEETAEAVEEFLAKSAPKFSEVVQDTKVLLQQSRERLVITRVANDISSYDSTKYRASILPSSTTGTLAFHLGEPITVKWEAPHNHSRKDWIGLYRVGANKSTLVTKTSSMGMWLPVHGEEWDGDVPLGLERAPTDSRDTQFGSVTFKGNTLPWLVGRYEIRYHHDGKYNVMSLDGPLEIYVDKPSETTFDTVRETLMHVVPLCLDSDPSLIPLSCKPPSTPSTPSAMTPTSLPFDDATATSVTADHEQDDRDPDDFTFWSERQAKRISAAIKQVFDVDYAPEVIVADANLTTLANRILVSKELLSGRPPNPG</sequence>
<evidence type="ECO:0000256" key="9">
    <source>
        <dbReference type="ARBA" id="ARBA00023098"/>
    </source>
</evidence>
<feature type="compositionally biased region" description="Low complexity" evidence="14">
    <location>
        <begin position="419"/>
        <end position="434"/>
    </location>
</feature>
<keyword evidence="7 13" id="KW-0256">Endoplasmic reticulum</keyword>
<evidence type="ECO:0000256" key="7">
    <source>
        <dbReference type="ARBA" id="ARBA00022824"/>
    </source>
</evidence>
<keyword evidence="11 13" id="KW-0594">Phospholipid biosynthesis</keyword>
<dbReference type="PROSITE" id="PS51598">
    <property type="entry name" value="SAM_CHO2"/>
    <property type="match status" value="1"/>
</dbReference>
<feature type="compositionally biased region" description="Acidic residues" evidence="14">
    <location>
        <begin position="382"/>
        <end position="394"/>
    </location>
</feature>
<evidence type="ECO:0000256" key="12">
    <source>
        <dbReference type="ARBA" id="ARBA00023264"/>
    </source>
</evidence>
<keyword evidence="10 13" id="KW-0472">Membrane</keyword>
<dbReference type="EMBL" id="JANBPK010000799">
    <property type="protein sequence ID" value="KAJ2931807.1"/>
    <property type="molecule type" value="Genomic_DNA"/>
</dbReference>
<comment type="function">
    <text evidence="13">Catalyzes the first step of the methylation pathway of phosphatidylcholine biosynthesis, the SAM-dependent methylation of phosphatidylethanolamine (PE) to phosphatidylmonomethylethanolamine (PMME).</text>
</comment>
<dbReference type="GO" id="GO:0005789">
    <property type="term" value="C:endoplasmic reticulum membrane"/>
    <property type="evidence" value="ECO:0007669"/>
    <property type="project" value="UniProtKB-SubCell"/>
</dbReference>
<feature type="compositionally biased region" description="Polar residues" evidence="14">
    <location>
        <begin position="402"/>
        <end position="413"/>
    </location>
</feature>
<dbReference type="PANTHER" id="PTHR32138">
    <property type="entry name" value="PHOSPHATIDYLETHANOLAMINE N-METHYLTRANSFERASE"/>
    <property type="match status" value="1"/>
</dbReference>
<keyword evidence="8 13" id="KW-1133">Transmembrane helix</keyword>
<feature type="compositionally biased region" description="Low complexity" evidence="14">
    <location>
        <begin position="348"/>
        <end position="363"/>
    </location>
</feature>
<organism evidence="15 16">
    <name type="scientific">Candolleomyces eurysporus</name>
    <dbReference type="NCBI Taxonomy" id="2828524"/>
    <lineage>
        <taxon>Eukaryota</taxon>
        <taxon>Fungi</taxon>
        <taxon>Dikarya</taxon>
        <taxon>Basidiomycota</taxon>
        <taxon>Agaricomycotina</taxon>
        <taxon>Agaricomycetes</taxon>
        <taxon>Agaricomycetidae</taxon>
        <taxon>Agaricales</taxon>
        <taxon>Agaricineae</taxon>
        <taxon>Psathyrellaceae</taxon>
        <taxon>Candolleomyces</taxon>
    </lineage>
</organism>
<keyword evidence="2 13" id="KW-0444">Lipid biosynthesis</keyword>
<dbReference type="EC" id="2.1.1.17" evidence="13"/>
<gene>
    <name evidence="15" type="ORF">H1R20_g5287</name>
</gene>
<comment type="pathway">
    <text evidence="13">Phospholipid metabolism; phosphatidylcholine biosynthesis.</text>
</comment>
<dbReference type="PANTHER" id="PTHR32138:SF0">
    <property type="entry name" value="PHOSPHATIDYLETHANOLAMINE N-METHYLTRANSFERASE"/>
    <property type="match status" value="1"/>
</dbReference>
<evidence type="ECO:0000256" key="6">
    <source>
        <dbReference type="ARBA" id="ARBA00022692"/>
    </source>
</evidence>